<feature type="region of interest" description="Disordered" evidence="1">
    <location>
        <begin position="1029"/>
        <end position="1054"/>
    </location>
</feature>
<evidence type="ECO:0000256" key="1">
    <source>
        <dbReference type="SAM" id="MobiDB-lite"/>
    </source>
</evidence>
<dbReference type="Proteomes" id="UP000886998">
    <property type="component" value="Unassembled WGS sequence"/>
</dbReference>
<evidence type="ECO:0000313" key="2">
    <source>
        <dbReference type="EMBL" id="GFY67868.1"/>
    </source>
</evidence>
<accession>A0A8X6Y8W7</accession>
<evidence type="ECO:0000313" key="3">
    <source>
        <dbReference type="Proteomes" id="UP000886998"/>
    </source>
</evidence>
<keyword evidence="3" id="KW-1185">Reference proteome</keyword>
<feature type="region of interest" description="Disordered" evidence="1">
    <location>
        <begin position="338"/>
        <end position="372"/>
    </location>
</feature>
<feature type="compositionally biased region" description="Low complexity" evidence="1">
    <location>
        <begin position="826"/>
        <end position="844"/>
    </location>
</feature>
<feature type="region of interest" description="Disordered" evidence="1">
    <location>
        <begin position="757"/>
        <end position="796"/>
    </location>
</feature>
<feature type="compositionally biased region" description="Polar residues" evidence="1">
    <location>
        <begin position="976"/>
        <end position="989"/>
    </location>
</feature>
<feature type="region of interest" description="Disordered" evidence="1">
    <location>
        <begin position="962"/>
        <end position="1003"/>
    </location>
</feature>
<organism evidence="2 3">
    <name type="scientific">Trichonephila inaurata madagascariensis</name>
    <dbReference type="NCBI Taxonomy" id="2747483"/>
    <lineage>
        <taxon>Eukaryota</taxon>
        <taxon>Metazoa</taxon>
        <taxon>Ecdysozoa</taxon>
        <taxon>Arthropoda</taxon>
        <taxon>Chelicerata</taxon>
        <taxon>Arachnida</taxon>
        <taxon>Araneae</taxon>
        <taxon>Araneomorphae</taxon>
        <taxon>Entelegynae</taxon>
        <taxon>Araneoidea</taxon>
        <taxon>Nephilidae</taxon>
        <taxon>Trichonephila</taxon>
        <taxon>Trichonephila inaurata</taxon>
    </lineage>
</organism>
<feature type="region of interest" description="Disordered" evidence="1">
    <location>
        <begin position="78"/>
        <end position="101"/>
    </location>
</feature>
<dbReference type="EMBL" id="BMAV01016797">
    <property type="protein sequence ID" value="GFY67868.1"/>
    <property type="molecule type" value="Genomic_DNA"/>
</dbReference>
<comment type="caution">
    <text evidence="2">The sequence shown here is derived from an EMBL/GenBank/DDBJ whole genome shotgun (WGS) entry which is preliminary data.</text>
</comment>
<proteinExistence type="predicted"/>
<feature type="compositionally biased region" description="Basic and acidic residues" evidence="1">
    <location>
        <begin position="1254"/>
        <end position="1275"/>
    </location>
</feature>
<feature type="region of interest" description="Disordered" evidence="1">
    <location>
        <begin position="1236"/>
        <end position="1275"/>
    </location>
</feature>
<dbReference type="OrthoDB" id="266138at2759"/>
<feature type="compositionally biased region" description="Basic and acidic residues" evidence="1">
    <location>
        <begin position="685"/>
        <end position="708"/>
    </location>
</feature>
<feature type="compositionally biased region" description="Basic and acidic residues" evidence="1">
    <location>
        <begin position="990"/>
        <end position="1003"/>
    </location>
</feature>
<feature type="region of interest" description="Disordered" evidence="1">
    <location>
        <begin position="679"/>
        <end position="719"/>
    </location>
</feature>
<reference evidence="2" key="1">
    <citation type="submission" date="2020-08" db="EMBL/GenBank/DDBJ databases">
        <title>Multicomponent nature underlies the extraordinary mechanical properties of spider dragline silk.</title>
        <authorList>
            <person name="Kono N."/>
            <person name="Nakamura H."/>
            <person name="Mori M."/>
            <person name="Yoshida Y."/>
            <person name="Ohtoshi R."/>
            <person name="Malay A.D."/>
            <person name="Moran D.A.P."/>
            <person name="Tomita M."/>
            <person name="Numata K."/>
            <person name="Arakawa K."/>
        </authorList>
    </citation>
    <scope>NUCLEOTIDE SEQUENCE</scope>
</reference>
<sequence length="1514" mass="172952">MRLLHDPVLQKDLCYLDDRPVTDKERACVNAWSKGGIEAERKERIRWNEMEQEKIRRSVEAVLALRKGKTNMQLLAELEKKNTTEESSNKTESNHSENGDNKVKVLEEIHPQQQDRVEKFSSKNVVPALEDMPEYKENDMIGDNSNKIELENKEGRYIMTTKSDEILEQEIQSKYEAYSIEKIIPALETMPKIKGDEVIEKDLCIKEFQSKEDKYIEVPILQENLQNNEKCLLEKLVPIEEDTHKFNDMCKNNSNSIESHCKEENGFKTLELNESQQSYDSQKSFLKSTSPDLEITFKSTPLIKNHENFSEEKETISILNKVKCQLCIIEAAMKSEEITPPEKYSSEDRLTPSEEQSLENCLTPPGKQSSENCLPAMDMNEIASNAKEVLDKEVKEFAVRGVSALSDNSFGVDAKTKIDKVTIDLESVDQSMQINSFDLTHRVKDKETDSKDTSPNRLQETQTCNLNDVMQKIEHVKSQLLERKELLQQKQNDETDTELSVKILEEDSNKPSLINEAYDMHKNDEHIIEQNGSANFPMIKENDFCHFTLCHEIIKKEEDLIFSKKNISGGGNSFEKLDSKSPKMDSFTNLHSTKDESINNNNEIFVNDLRNESHANEVQLSHSAMFHNDEVTEETKSNLMTPKISDIGISSNEVQTYDISLSAKPVNLKYKHELKTDNPNFVLHENSEEKNNEESSEENKFSSEKSKFNENNTSKACSSGIESDLAYKIGKGTKIAKIDENGVPSEDKATAIRSEIKSSANDEDTEWNTSEKNVNANNENTNENLNIKSNSNRNSGGKYRRVFSNAENIAALRLHTERNFDDVSTDESIGSSTSSSSEDSSYSISEEEREILLRKFNAVTTEKQRLLEQKSAKLQESLSLLEEKLSLKEPRECPDNILNIRESLSLLEEKLSSSMSENDGFANENYRSIDFSENEYLNSNNNCSIKNSETLNGAFGNITNSGTNINSFQMKKRDQTPITKTENSQSNLESIRHDSEDDTQRSNNTADHEIKLIASSFLQDLIAKAENSLRREFDETNSEDETEAKSEDTSETEQLELEDMILRTYKSSDNKQILSTEQAPEEAKMFVGKLDLKDALAEIDSLCKNSPTENLTDEEKENKFSRNKNQRAITETLLLQTSDFVTDNYKTPSTSDYSFTAPVYDQTTETNFPETTSILTNKMNNEAEPKEYSERSSPRHERKLHSYFRDISIEEWDIDIEETPSIFPSNLTHDIASNMFTENSNDLPQPDNPIGSKNETEPEIFTRNKEERDSPNEFRNFDIGQSYTLVELNAMEEYSNLPYNLSENTTLQRIGNEKPTKNTMSEKYDEFVIEDRNKPSQKRSNALFVKDSSKDLTFNQEYRATKNSGTNKKITFKNGTSERDSISVYQDEEEECVITVKTNRSSLSKPESIFRRRPALTGNSAFPKIFDLGLKDDSMSDNEISEVSSNDVPVKEICSSKIHDSESINKLFRHTFSIRATEEKGTNAPNTQALFEKRDQSKKKIKTNEHRILIEELD</sequence>
<gene>
    <name evidence="2" type="primary">Dnaaf1</name>
    <name evidence="2" type="ORF">TNIN_204671</name>
</gene>
<name>A0A8X6Y8W7_9ARAC</name>
<feature type="region of interest" description="Disordered" evidence="1">
    <location>
        <begin position="822"/>
        <end position="844"/>
    </location>
</feature>
<feature type="compositionally biased region" description="Polar residues" evidence="1">
    <location>
        <begin position="353"/>
        <end position="372"/>
    </location>
</feature>
<protein>
    <submittedName>
        <fullName evidence="2">Dynein assembly factor 1, axonemal homolog</fullName>
    </submittedName>
</protein>
<feature type="compositionally biased region" description="Low complexity" evidence="1">
    <location>
        <begin position="768"/>
        <end position="795"/>
    </location>
</feature>